<dbReference type="SMART" id="SM00248">
    <property type="entry name" value="ANK"/>
    <property type="match status" value="1"/>
</dbReference>
<dbReference type="STRING" id="105984.A0A427YBF9"/>
<feature type="compositionally biased region" description="Acidic residues" evidence="2">
    <location>
        <begin position="198"/>
        <end position="210"/>
    </location>
</feature>
<dbReference type="OrthoDB" id="539213at2759"/>
<comment type="caution">
    <text evidence="3">The sequence shown here is derived from an EMBL/GenBank/DDBJ whole genome shotgun (WGS) entry which is preliminary data.</text>
</comment>
<dbReference type="RefSeq" id="XP_028480668.1">
    <property type="nucleotide sequence ID" value="XM_028616811.1"/>
</dbReference>
<dbReference type="GeneID" id="39585548"/>
<dbReference type="InterPro" id="IPR002110">
    <property type="entry name" value="Ankyrin_rpt"/>
</dbReference>
<dbReference type="Gene3D" id="1.25.40.20">
    <property type="entry name" value="Ankyrin repeat-containing domain"/>
    <property type="match status" value="1"/>
</dbReference>
<dbReference type="SUPFAM" id="SSF48403">
    <property type="entry name" value="Ankyrin repeat"/>
    <property type="match status" value="1"/>
</dbReference>
<proteinExistence type="predicted"/>
<accession>A0A427YBF9</accession>
<keyword evidence="1" id="KW-0040">ANK repeat</keyword>
<evidence type="ECO:0000313" key="3">
    <source>
        <dbReference type="EMBL" id="RSH88460.1"/>
    </source>
</evidence>
<dbReference type="Pfam" id="PF13606">
    <property type="entry name" value="Ank_3"/>
    <property type="match status" value="1"/>
</dbReference>
<dbReference type="PROSITE" id="PS50088">
    <property type="entry name" value="ANK_REPEAT"/>
    <property type="match status" value="1"/>
</dbReference>
<feature type="compositionally biased region" description="Basic and acidic residues" evidence="2">
    <location>
        <begin position="186"/>
        <end position="196"/>
    </location>
</feature>
<protein>
    <submittedName>
        <fullName evidence="3">Uncharacterized protein</fullName>
    </submittedName>
</protein>
<name>A0A427YBF9_9TREE</name>
<dbReference type="Proteomes" id="UP000279236">
    <property type="component" value="Unassembled WGS sequence"/>
</dbReference>
<dbReference type="AlphaFoldDB" id="A0A427YBF9"/>
<gene>
    <name evidence="3" type="ORF">EHS24_001005</name>
</gene>
<feature type="region of interest" description="Disordered" evidence="2">
    <location>
        <begin position="173"/>
        <end position="222"/>
    </location>
</feature>
<evidence type="ECO:0000313" key="4">
    <source>
        <dbReference type="Proteomes" id="UP000279236"/>
    </source>
</evidence>
<evidence type="ECO:0000256" key="2">
    <source>
        <dbReference type="SAM" id="MobiDB-lite"/>
    </source>
</evidence>
<evidence type="ECO:0000256" key="1">
    <source>
        <dbReference type="PROSITE-ProRule" id="PRU00023"/>
    </source>
</evidence>
<dbReference type="PROSITE" id="PS50297">
    <property type="entry name" value="ANK_REP_REGION"/>
    <property type="match status" value="1"/>
</dbReference>
<sequence length="379" mass="42015">MAVSGADVQAFDLASPFSTPRAQRHTAQAADIVSPPCTTPRRLRMPLGPSLLNSSPATIVPGDFTGSMSLTPEAKKPAQPAVSLNDLPVELVQQIHKLADNPALPMTTRYMRSSLTHASPTYIAAYMLHQYRRVEPYNVLTFALRRRIVDIAVAEEMIRIWDYRRGYVPTELRSRRRAGARARPATARDKAGHGECDGANDGDDNNEPEPEPCTPLKPKVTRPALSVSELPKRLFRPKPGPGEPTISPLVHWLFNRFEPPLASHKNYALNRAALNQNYDMVELLLRKGADPNLRMHFPLRAAIEKKDLRLVKLLVEPFAESSDSPAKGSGKKRKLTDRIRITPGLVKDALKNGTPEIVDYFVHEKGAMPPLDQIMALGN</sequence>
<feature type="repeat" description="ANK" evidence="1">
    <location>
        <begin position="264"/>
        <end position="296"/>
    </location>
</feature>
<dbReference type="InterPro" id="IPR036770">
    <property type="entry name" value="Ankyrin_rpt-contain_sf"/>
</dbReference>
<dbReference type="EMBL" id="RSCE01000001">
    <property type="protein sequence ID" value="RSH88460.1"/>
    <property type="molecule type" value="Genomic_DNA"/>
</dbReference>
<keyword evidence="4" id="KW-1185">Reference proteome</keyword>
<organism evidence="3 4">
    <name type="scientific">Apiotrichum porosum</name>
    <dbReference type="NCBI Taxonomy" id="105984"/>
    <lineage>
        <taxon>Eukaryota</taxon>
        <taxon>Fungi</taxon>
        <taxon>Dikarya</taxon>
        <taxon>Basidiomycota</taxon>
        <taxon>Agaricomycotina</taxon>
        <taxon>Tremellomycetes</taxon>
        <taxon>Trichosporonales</taxon>
        <taxon>Trichosporonaceae</taxon>
        <taxon>Apiotrichum</taxon>
    </lineage>
</organism>
<reference evidence="3 4" key="1">
    <citation type="submission" date="2018-11" db="EMBL/GenBank/DDBJ databases">
        <title>Genome sequence of Apiotrichum porosum DSM 27194.</title>
        <authorList>
            <person name="Aliyu H."/>
            <person name="Gorte O."/>
            <person name="Ochsenreither K."/>
        </authorList>
    </citation>
    <scope>NUCLEOTIDE SEQUENCE [LARGE SCALE GENOMIC DNA]</scope>
    <source>
        <strain evidence="3 4">DSM 27194</strain>
    </source>
</reference>